<feature type="repeat" description="WD" evidence="9">
    <location>
        <begin position="171"/>
        <end position="213"/>
    </location>
</feature>
<evidence type="ECO:0000256" key="3">
    <source>
        <dbReference type="ARBA" id="ARBA00022448"/>
    </source>
</evidence>
<dbReference type="EMBL" id="CYKH01000217">
    <property type="protein sequence ID" value="CUE94406.1"/>
    <property type="molecule type" value="Genomic_DNA"/>
</dbReference>
<dbReference type="GO" id="GO:0005198">
    <property type="term" value="F:structural molecule activity"/>
    <property type="evidence" value="ECO:0007669"/>
    <property type="project" value="TreeGrafter"/>
</dbReference>
<sequence>MKLKEAKLCCAFSWSPAAAAAGLMIATGSVAGAMDDDFNSEAYLEIRKVDVHDTANRDMIVIGRTLMTDRVFRIDWSPHGGPNGILAGCFTDGSVQVWSVDTILENFVADPTKDTSDPLLCRIEAHTGSCRSLQFSPTQPHYLATGGQDKELYIWTLQDPREPAAVPALPKATHPGELTDVKWNPKFAHILATSTSTGTVTVWDLKARRTALTFNVSASQPGAANCIAWHPDVSTHIAVARDDVNPVVQLWDLKKAMAPIRELRGHSKGVTGLSWNSEDPSLLLSCGCDGRTLCWNPTTGDILGELPAQDNWIYEVQWCPKATAILATSSFESTLGVFSAQEIACSSSGAAVKTVPKWLRRPCGAAFGIGGRFVAPVKGTNNISITHTTHGDASGDKTFRQSLFANAPHTQERIELLKSLDMPLIAASEACVVAGNRQPLLEYLGFDASAVQEAIDNMELPFHKEEEEFEELLIKSIITARYEAGVSLCLAASRYDDAFAVAQLGNQSSALTMRVIEKFTSAGRLRFYKYLKAVLCNSFDDIAQDVTLPWREVLALFATYLNQQHFTEKANALAATLQARNENEGAAAAFVCSANVDGFADLQSALVPARRVVQIVTVLEQTVGRQCVSATFAQALATYATFLANAGDFEGALLLSNRAAQLGDAVAAVVADRIQYHVPSASAVKVSFPFTIAQIPDATSIECHMLANRQQQQQQAPQVVQQPQQQQIPQQQHIQPAVVQQLPVTQIARPQNVQNVQPQYQQASYAPVAAPQYTQPVQQQPQYTAPVAQPVQPQYAAPVPQQQPQYTAPVAQQQQQQQPPLRQQSPPIAPPVHQAPVYHDATAHLATARPPQQQPAPPVHQFTAPPPVVAAAPVQPTPSASGSPTNSLPRAGSGPQAALPPSALSSFNLSSLSNPVHQDIAQSIIDATNKVTDKRKRDAIEKSSNELFDRLGKGLITDDVALMLLAYAKSAGTAAGKENWRKLSDAHYNVVQHFLNIKFL</sequence>
<name>A0A0S4ISW1_BODSA</name>
<feature type="repeat" description="WD" evidence="9">
    <location>
        <begin position="263"/>
        <end position="305"/>
    </location>
</feature>
<evidence type="ECO:0000256" key="4">
    <source>
        <dbReference type="ARBA" id="ARBA00022574"/>
    </source>
</evidence>
<evidence type="ECO:0000256" key="10">
    <source>
        <dbReference type="SAM" id="MobiDB-lite"/>
    </source>
</evidence>
<comment type="subcellular location">
    <subcellularLocation>
        <location evidence="1">Endoplasmic reticulum</location>
    </subcellularLocation>
</comment>
<proteinExistence type="inferred from homology"/>
<feature type="compositionally biased region" description="Low complexity" evidence="10">
    <location>
        <begin position="891"/>
        <end position="902"/>
    </location>
</feature>
<keyword evidence="7" id="KW-0931">ER-Golgi transport</keyword>
<dbReference type="SUPFAM" id="SSF50978">
    <property type="entry name" value="WD40 repeat-like"/>
    <property type="match status" value="1"/>
</dbReference>
<evidence type="ECO:0000256" key="5">
    <source>
        <dbReference type="ARBA" id="ARBA00022737"/>
    </source>
</evidence>
<keyword evidence="5" id="KW-0677">Repeat</keyword>
<organism evidence="11 12">
    <name type="scientific">Bodo saltans</name>
    <name type="common">Flagellated protozoan</name>
    <dbReference type="NCBI Taxonomy" id="75058"/>
    <lineage>
        <taxon>Eukaryota</taxon>
        <taxon>Discoba</taxon>
        <taxon>Euglenozoa</taxon>
        <taxon>Kinetoplastea</taxon>
        <taxon>Metakinetoplastina</taxon>
        <taxon>Eubodonida</taxon>
        <taxon>Bodonidae</taxon>
        <taxon>Bodo</taxon>
    </lineage>
</organism>
<dbReference type="GO" id="GO:0015031">
    <property type="term" value="P:protein transport"/>
    <property type="evidence" value="ECO:0007669"/>
    <property type="project" value="UniProtKB-KW"/>
</dbReference>
<dbReference type="Proteomes" id="UP000051952">
    <property type="component" value="Unassembled WGS sequence"/>
</dbReference>
<keyword evidence="8" id="KW-0653">Protein transport</keyword>
<evidence type="ECO:0000256" key="7">
    <source>
        <dbReference type="ARBA" id="ARBA00022892"/>
    </source>
</evidence>
<feature type="region of interest" description="Disordered" evidence="10">
    <location>
        <begin position="798"/>
        <end position="834"/>
    </location>
</feature>
<dbReference type="InterPro" id="IPR036322">
    <property type="entry name" value="WD40_repeat_dom_sf"/>
</dbReference>
<keyword evidence="4 9" id="KW-0853">WD repeat</keyword>
<gene>
    <name evidence="11" type="ORF">BSAL_57590</name>
</gene>
<keyword evidence="12" id="KW-1185">Reference proteome</keyword>
<feature type="compositionally biased region" description="Pro residues" evidence="10">
    <location>
        <begin position="852"/>
        <end position="868"/>
    </location>
</feature>
<dbReference type="PROSITE" id="PS50294">
    <property type="entry name" value="WD_REPEATS_REGION"/>
    <property type="match status" value="1"/>
</dbReference>
<evidence type="ECO:0000256" key="6">
    <source>
        <dbReference type="ARBA" id="ARBA00022824"/>
    </source>
</evidence>
<dbReference type="Gene3D" id="1.25.40.1030">
    <property type="match status" value="1"/>
</dbReference>
<feature type="repeat" description="WD" evidence="9">
    <location>
        <begin position="123"/>
        <end position="165"/>
    </location>
</feature>
<dbReference type="AlphaFoldDB" id="A0A0S4ISW1"/>
<evidence type="ECO:0000256" key="1">
    <source>
        <dbReference type="ARBA" id="ARBA00004240"/>
    </source>
</evidence>
<evidence type="ECO:0000256" key="2">
    <source>
        <dbReference type="ARBA" id="ARBA00009358"/>
    </source>
</evidence>
<dbReference type="Gene3D" id="2.130.10.10">
    <property type="entry name" value="YVTN repeat-like/Quinoprotein amine dehydrogenase"/>
    <property type="match status" value="1"/>
</dbReference>
<dbReference type="GO" id="GO:0090110">
    <property type="term" value="P:COPII-coated vesicle cargo loading"/>
    <property type="evidence" value="ECO:0007669"/>
    <property type="project" value="TreeGrafter"/>
</dbReference>
<feature type="region of interest" description="Disordered" evidence="10">
    <location>
        <begin position="848"/>
        <end position="902"/>
    </location>
</feature>
<dbReference type="PROSITE" id="PS50082">
    <property type="entry name" value="WD_REPEATS_2"/>
    <property type="match status" value="3"/>
</dbReference>
<evidence type="ECO:0000313" key="12">
    <source>
        <dbReference type="Proteomes" id="UP000051952"/>
    </source>
</evidence>
<comment type="similarity">
    <text evidence="2">Belongs to the WD repeat SEC31 family.</text>
</comment>
<dbReference type="PANTHER" id="PTHR13923">
    <property type="entry name" value="SEC31-RELATED PROTEIN"/>
    <property type="match status" value="1"/>
</dbReference>
<accession>A0A0S4ISW1</accession>
<dbReference type="InterPro" id="IPR015943">
    <property type="entry name" value="WD40/YVTN_repeat-like_dom_sf"/>
</dbReference>
<reference evidence="12" key="1">
    <citation type="submission" date="2015-09" db="EMBL/GenBank/DDBJ databases">
        <authorList>
            <consortium name="Pathogen Informatics"/>
        </authorList>
    </citation>
    <scope>NUCLEOTIDE SEQUENCE [LARGE SCALE GENOMIC DNA]</scope>
    <source>
        <strain evidence="12">Lake Konstanz</strain>
    </source>
</reference>
<dbReference type="GO" id="GO:0070971">
    <property type="term" value="C:endoplasmic reticulum exit site"/>
    <property type="evidence" value="ECO:0007669"/>
    <property type="project" value="TreeGrafter"/>
</dbReference>
<dbReference type="OrthoDB" id="246268at2759"/>
<dbReference type="InterPro" id="IPR040251">
    <property type="entry name" value="SEC31-like"/>
</dbReference>
<dbReference type="Pfam" id="PF00400">
    <property type="entry name" value="WD40"/>
    <property type="match status" value="2"/>
</dbReference>
<keyword evidence="6" id="KW-0256">Endoplasmic reticulum</keyword>
<evidence type="ECO:0000313" key="11">
    <source>
        <dbReference type="EMBL" id="CUE94406.1"/>
    </source>
</evidence>
<evidence type="ECO:0000256" key="9">
    <source>
        <dbReference type="PROSITE-ProRule" id="PRU00221"/>
    </source>
</evidence>
<dbReference type="SMART" id="SM00320">
    <property type="entry name" value="WD40"/>
    <property type="match status" value="6"/>
</dbReference>
<dbReference type="OMA" id="AQWAFGG"/>
<dbReference type="PANTHER" id="PTHR13923:SF11">
    <property type="entry name" value="SECRETORY 31, ISOFORM D"/>
    <property type="match status" value="1"/>
</dbReference>
<evidence type="ECO:0000256" key="8">
    <source>
        <dbReference type="ARBA" id="ARBA00022927"/>
    </source>
</evidence>
<dbReference type="GO" id="GO:0007029">
    <property type="term" value="P:endoplasmic reticulum organization"/>
    <property type="evidence" value="ECO:0007669"/>
    <property type="project" value="TreeGrafter"/>
</dbReference>
<keyword evidence="3" id="KW-0813">Transport</keyword>
<dbReference type="InterPro" id="IPR001680">
    <property type="entry name" value="WD40_rpt"/>
</dbReference>
<feature type="compositionally biased region" description="Low complexity" evidence="10">
    <location>
        <begin position="798"/>
        <end position="820"/>
    </location>
</feature>
<dbReference type="GO" id="GO:0030127">
    <property type="term" value="C:COPII vesicle coat"/>
    <property type="evidence" value="ECO:0007669"/>
    <property type="project" value="TreeGrafter"/>
</dbReference>
<protein>
    <submittedName>
        <fullName evidence="11">Protein transport protein SEC31, putative</fullName>
    </submittedName>
</protein>
<dbReference type="VEuPathDB" id="TriTrypDB:BSAL_57590"/>
<feature type="compositionally biased region" description="Low complexity" evidence="10">
    <location>
        <begin position="869"/>
        <end position="881"/>
    </location>
</feature>